<sequence length="116" mass="12735">MSETRKTEPEIPAWVTAGITKAEKAGRPASFYPAACAYAYITLHADAFGAERTVARTGAESWLRAKLGLGSQKYRSPVLHAVLQELADAYLREHGIDLPDGTKSKAMRWFPKAVKD</sequence>
<organism evidence="1">
    <name type="scientific">Nonomuraea gerenzanensis</name>
    <dbReference type="NCBI Taxonomy" id="93944"/>
    <lineage>
        <taxon>Bacteria</taxon>
        <taxon>Bacillati</taxon>
        <taxon>Actinomycetota</taxon>
        <taxon>Actinomycetes</taxon>
        <taxon>Streptosporangiales</taxon>
        <taxon>Streptosporangiaceae</taxon>
        <taxon>Nonomuraea</taxon>
    </lineage>
</organism>
<evidence type="ECO:0000313" key="1">
    <source>
        <dbReference type="EMBL" id="SBO97269.1"/>
    </source>
</evidence>
<proteinExistence type="predicted"/>
<accession>A0A1M4EEF0</accession>
<reference evidence="1" key="1">
    <citation type="submission" date="2016-04" db="EMBL/GenBank/DDBJ databases">
        <authorList>
            <person name="Evans L.H."/>
            <person name="Alamgir A."/>
            <person name="Owens N."/>
            <person name="Weber N.D."/>
            <person name="Virtaneva K."/>
            <person name="Barbian K."/>
            <person name="Babar A."/>
            <person name="Rosenke K."/>
        </authorList>
    </citation>
    <scope>NUCLEOTIDE SEQUENCE</scope>
    <source>
        <strain evidence="1">Nono1</strain>
    </source>
</reference>
<dbReference type="AlphaFoldDB" id="A0A1M4EEF0"/>
<protein>
    <submittedName>
        <fullName evidence="1">Uncharacterized protein</fullName>
    </submittedName>
</protein>
<dbReference type="EMBL" id="LT559118">
    <property type="protein sequence ID" value="SBO97269.1"/>
    <property type="molecule type" value="Genomic_DNA"/>
</dbReference>
<name>A0A1M4EEF0_9ACTN</name>
<dbReference type="RefSeq" id="WP_225266044.1">
    <property type="nucleotide sequence ID" value="NZ_CP084058.1"/>
</dbReference>
<gene>
    <name evidence="1" type="ORF">BN4615_P6785</name>
</gene>